<dbReference type="InterPro" id="IPR001647">
    <property type="entry name" value="HTH_TetR"/>
</dbReference>
<dbReference type="Gene3D" id="1.10.357.10">
    <property type="entry name" value="Tetracycline Repressor, domain 2"/>
    <property type="match status" value="1"/>
</dbReference>
<gene>
    <name evidence="7" type="ORF">MSP7336_00738</name>
</gene>
<evidence type="ECO:0000256" key="4">
    <source>
        <dbReference type="ARBA" id="ARBA00023163"/>
    </source>
</evidence>
<evidence type="ECO:0000313" key="7">
    <source>
        <dbReference type="EMBL" id="SRX92512.1"/>
    </source>
</evidence>
<keyword evidence="8" id="KW-1185">Reference proteome</keyword>
<dbReference type="PANTHER" id="PTHR30055">
    <property type="entry name" value="HTH-TYPE TRANSCRIPTIONAL REGULATOR RUTR"/>
    <property type="match status" value="1"/>
</dbReference>
<evidence type="ECO:0000256" key="3">
    <source>
        <dbReference type="ARBA" id="ARBA00023125"/>
    </source>
</evidence>
<dbReference type="EMBL" id="UEGW01000001">
    <property type="protein sequence ID" value="SRX92512.1"/>
    <property type="molecule type" value="Genomic_DNA"/>
</dbReference>
<dbReference type="InterPro" id="IPR036271">
    <property type="entry name" value="Tet_transcr_reg_TetR-rel_C_sf"/>
</dbReference>
<name>A0A1E3TGP2_MYCSH</name>
<dbReference type="InterPro" id="IPR050109">
    <property type="entry name" value="HTH-type_TetR-like_transc_reg"/>
</dbReference>
<evidence type="ECO:0000256" key="5">
    <source>
        <dbReference type="PROSITE-ProRule" id="PRU00335"/>
    </source>
</evidence>
<dbReference type="SUPFAM" id="SSF46689">
    <property type="entry name" value="Homeodomain-like"/>
    <property type="match status" value="1"/>
</dbReference>
<evidence type="ECO:0000256" key="1">
    <source>
        <dbReference type="ARBA" id="ARBA00022491"/>
    </source>
</evidence>
<proteinExistence type="predicted"/>
<feature type="DNA-binding region" description="H-T-H motif" evidence="5">
    <location>
        <begin position="24"/>
        <end position="43"/>
    </location>
</feature>
<dbReference type="AlphaFoldDB" id="A0A1E3TGP2"/>
<dbReference type="PRINTS" id="PR00455">
    <property type="entry name" value="HTHTETR"/>
</dbReference>
<dbReference type="RefSeq" id="WP_069396032.1">
    <property type="nucleotide sequence ID" value="NZ_JACKUN010000013.1"/>
</dbReference>
<dbReference type="OrthoDB" id="5243387at2"/>
<dbReference type="InterPro" id="IPR039538">
    <property type="entry name" value="BetI_C"/>
</dbReference>
<reference evidence="7 8" key="1">
    <citation type="submission" date="2018-05" db="EMBL/GenBank/DDBJ databases">
        <authorList>
            <consortium name="IHU Genomes"/>
        </authorList>
    </citation>
    <scope>NUCLEOTIDE SEQUENCE [LARGE SCALE GENOMIC DNA]</scope>
    <source>
        <strain evidence="7 8">P7336</strain>
    </source>
</reference>
<evidence type="ECO:0000313" key="8">
    <source>
        <dbReference type="Proteomes" id="UP000252015"/>
    </source>
</evidence>
<dbReference type="GO" id="GO:0000976">
    <property type="term" value="F:transcription cis-regulatory region binding"/>
    <property type="evidence" value="ECO:0007669"/>
    <property type="project" value="TreeGrafter"/>
</dbReference>
<dbReference type="Proteomes" id="UP000252015">
    <property type="component" value="Unassembled WGS sequence"/>
</dbReference>
<dbReference type="PROSITE" id="PS50977">
    <property type="entry name" value="HTH_TETR_2"/>
    <property type="match status" value="1"/>
</dbReference>
<keyword evidence="2" id="KW-0805">Transcription regulation</keyword>
<protein>
    <submittedName>
        <fullName evidence="7">Putative transcriptional regulatory protein (Possibly TetR/AcrR-family) [Mycobacterium tuberculosis H37Rv]</fullName>
    </submittedName>
</protein>
<evidence type="ECO:0000259" key="6">
    <source>
        <dbReference type="PROSITE" id="PS50977"/>
    </source>
</evidence>
<dbReference type="SUPFAM" id="SSF48498">
    <property type="entry name" value="Tetracyclin repressor-like, C-terminal domain"/>
    <property type="match status" value="1"/>
</dbReference>
<dbReference type="GO" id="GO:0003700">
    <property type="term" value="F:DNA-binding transcription factor activity"/>
    <property type="evidence" value="ECO:0007669"/>
    <property type="project" value="TreeGrafter"/>
</dbReference>
<keyword evidence="4" id="KW-0804">Transcription</keyword>
<dbReference type="InterPro" id="IPR009057">
    <property type="entry name" value="Homeodomain-like_sf"/>
</dbReference>
<dbReference type="PANTHER" id="PTHR30055:SF219">
    <property type="entry name" value="TRANSCRIPTIONAL REGULATORY PROTEIN"/>
    <property type="match status" value="1"/>
</dbReference>
<organism evidence="7 8">
    <name type="scientific">Mycobacterium shimoidei</name>
    <dbReference type="NCBI Taxonomy" id="29313"/>
    <lineage>
        <taxon>Bacteria</taxon>
        <taxon>Bacillati</taxon>
        <taxon>Actinomycetota</taxon>
        <taxon>Actinomycetes</taxon>
        <taxon>Mycobacteriales</taxon>
        <taxon>Mycobacteriaceae</taxon>
        <taxon>Mycobacterium</taxon>
    </lineage>
</organism>
<keyword evidence="1" id="KW-0678">Repressor</keyword>
<keyword evidence="3 5" id="KW-0238">DNA-binding</keyword>
<feature type="domain" description="HTH tetR-type" evidence="6">
    <location>
        <begin position="1"/>
        <end position="61"/>
    </location>
</feature>
<sequence length="181" mass="19160">MGNREALLEAAIVCLRERGYGGTRARDLAGTAGVSLGAIRYHFGSTEGLLNAAIAESLRRWIEGFQKTMAASAPNVSAGAASAVEDLYEVFDANRALFVGFVEAFAHAQRSEHARAQLAGYYEEFRRDIATALGGGREAESVASILIALVDGLGVQWLLDPAKRPDPAVLRRAVAGLTALG</sequence>
<dbReference type="Pfam" id="PF00440">
    <property type="entry name" value="TetR_N"/>
    <property type="match status" value="1"/>
</dbReference>
<evidence type="ECO:0000256" key="2">
    <source>
        <dbReference type="ARBA" id="ARBA00023015"/>
    </source>
</evidence>
<dbReference type="Pfam" id="PF13977">
    <property type="entry name" value="TetR_C_6"/>
    <property type="match status" value="1"/>
</dbReference>
<accession>A0A1E3TGP2</accession>